<sequence>MMLERVVGRMFRSAMRPPRPPPNVVFTLAEENTLDKSSQSTGVVEIDNSQHVLVKIATLYAERLMNDICLVVGGVEYPSHRLILCASSEVFQVMLMNPQWSESHKSRVVLQETPACAAIFGEFIKYFYTGQIKINHTTITPVLALADKYNVKDLTKLCIDYMCSHIALAAANNQLITWYQYTLSLGHHKVALACQNFLKWNFELVANTTDFCNCNHEILSKLLQMNDLVVVNEITLYNHVVRWLEAQRILLTSECDTAESVEIYMSALVQDVMSHIRFPMMSPRQLAELLLSPLTTKYKEFFIERMAIGMSFHSDQRDRLNEICSQDENGRLLFTPRLYTSDTYSSTLCIENFSHFPSYNTRTLVFSSHTGLAEHAGDKTCEWVIDMFPKGVWFQRFYLIVWQGTIDVPEKVLRSVRLSITAKDVSEDYLKVKVGLLMVGTCDGIEHICSVIVKNHHFNCNERVLNLDDVIPFDDLNVNLLEGGDCQHSRPSSYLVGQNRDTLKVHITIVPLSDVSSLDPEIDTLIIPSR</sequence>
<dbReference type="CDD" id="cd18493">
    <property type="entry name" value="BACK_BTBD17"/>
    <property type="match status" value="1"/>
</dbReference>
<dbReference type="Gene3D" id="3.30.710.10">
    <property type="entry name" value="Potassium Channel Kv1.1, Chain A"/>
    <property type="match status" value="1"/>
</dbReference>
<dbReference type="SUPFAM" id="SSF54695">
    <property type="entry name" value="POZ domain"/>
    <property type="match status" value="1"/>
</dbReference>
<dbReference type="EMBL" id="OV725082">
    <property type="protein sequence ID" value="CAH1406656.1"/>
    <property type="molecule type" value="Genomic_DNA"/>
</dbReference>
<dbReference type="Pfam" id="PF00651">
    <property type="entry name" value="BTB"/>
    <property type="match status" value="1"/>
</dbReference>
<gene>
    <name evidence="2" type="ORF">NEZAVI_LOCUS14545</name>
</gene>
<organism evidence="2 3">
    <name type="scientific">Nezara viridula</name>
    <name type="common">Southern green stink bug</name>
    <name type="synonym">Cimex viridulus</name>
    <dbReference type="NCBI Taxonomy" id="85310"/>
    <lineage>
        <taxon>Eukaryota</taxon>
        <taxon>Metazoa</taxon>
        <taxon>Ecdysozoa</taxon>
        <taxon>Arthropoda</taxon>
        <taxon>Hexapoda</taxon>
        <taxon>Insecta</taxon>
        <taxon>Pterygota</taxon>
        <taxon>Neoptera</taxon>
        <taxon>Paraneoptera</taxon>
        <taxon>Hemiptera</taxon>
        <taxon>Heteroptera</taxon>
        <taxon>Panheteroptera</taxon>
        <taxon>Pentatomomorpha</taxon>
        <taxon>Pentatomoidea</taxon>
        <taxon>Pentatomidae</taxon>
        <taxon>Pentatominae</taxon>
        <taxon>Nezara</taxon>
    </lineage>
</organism>
<dbReference type="OrthoDB" id="2359033at2759"/>
<feature type="domain" description="BTB" evidence="1">
    <location>
        <begin position="66"/>
        <end position="136"/>
    </location>
</feature>
<reference evidence="2" key="1">
    <citation type="submission" date="2022-01" db="EMBL/GenBank/DDBJ databases">
        <authorList>
            <person name="King R."/>
        </authorList>
    </citation>
    <scope>NUCLEOTIDE SEQUENCE</scope>
</reference>
<dbReference type="InterPro" id="IPR011705">
    <property type="entry name" value="BACK"/>
</dbReference>
<proteinExistence type="predicted"/>
<dbReference type="InterPro" id="IPR051481">
    <property type="entry name" value="BTB-POZ/Galectin-3-binding"/>
</dbReference>
<evidence type="ECO:0000313" key="3">
    <source>
        <dbReference type="Proteomes" id="UP001152798"/>
    </source>
</evidence>
<protein>
    <recommendedName>
        <fullName evidence="1">BTB domain-containing protein</fullName>
    </recommendedName>
</protein>
<dbReference type="PANTHER" id="PTHR24410:SF41">
    <property type="entry name" value="HL07962P"/>
    <property type="match status" value="1"/>
</dbReference>
<dbReference type="SMART" id="SM00875">
    <property type="entry name" value="BACK"/>
    <property type="match status" value="1"/>
</dbReference>
<dbReference type="Proteomes" id="UP001152798">
    <property type="component" value="Chromosome 6"/>
</dbReference>
<keyword evidence="3" id="KW-1185">Reference proteome</keyword>
<dbReference type="AlphaFoldDB" id="A0A9P0HSK9"/>
<dbReference type="Pfam" id="PF23651">
    <property type="entry name" value="TRAF_BTBD17"/>
    <property type="match status" value="1"/>
</dbReference>
<dbReference type="InterPro" id="IPR000210">
    <property type="entry name" value="BTB/POZ_dom"/>
</dbReference>
<evidence type="ECO:0000313" key="2">
    <source>
        <dbReference type="EMBL" id="CAH1406656.1"/>
    </source>
</evidence>
<dbReference type="PANTHER" id="PTHR24410">
    <property type="entry name" value="HL07962P-RELATED"/>
    <property type="match status" value="1"/>
</dbReference>
<dbReference type="Gene3D" id="1.25.40.420">
    <property type="match status" value="1"/>
</dbReference>
<dbReference type="Pfam" id="PF07707">
    <property type="entry name" value="BACK"/>
    <property type="match status" value="1"/>
</dbReference>
<dbReference type="CDD" id="cd18292">
    <property type="entry name" value="BTB_POZ_BTBD17"/>
    <property type="match status" value="1"/>
</dbReference>
<evidence type="ECO:0000259" key="1">
    <source>
        <dbReference type="PROSITE" id="PS50097"/>
    </source>
</evidence>
<dbReference type="SMART" id="SM00225">
    <property type="entry name" value="BTB"/>
    <property type="match status" value="1"/>
</dbReference>
<name>A0A9P0HSK9_NEZVI</name>
<dbReference type="InterPro" id="IPR056184">
    <property type="entry name" value="TRAF_BTBD17"/>
</dbReference>
<accession>A0A9P0HSK9</accession>
<dbReference type="PROSITE" id="PS50097">
    <property type="entry name" value="BTB"/>
    <property type="match status" value="1"/>
</dbReference>
<dbReference type="InterPro" id="IPR011333">
    <property type="entry name" value="SKP1/BTB/POZ_sf"/>
</dbReference>